<dbReference type="Gene3D" id="2.120.10.30">
    <property type="entry name" value="TolB, C-terminal domain"/>
    <property type="match status" value="1"/>
</dbReference>
<organism evidence="1 2">
    <name type="scientific">Flagellimonas nanhaiensis</name>
    <dbReference type="NCBI Taxonomy" id="2292706"/>
    <lineage>
        <taxon>Bacteria</taxon>
        <taxon>Pseudomonadati</taxon>
        <taxon>Bacteroidota</taxon>
        <taxon>Flavobacteriia</taxon>
        <taxon>Flavobacteriales</taxon>
        <taxon>Flavobacteriaceae</taxon>
        <taxon>Flagellimonas</taxon>
    </lineage>
</organism>
<dbReference type="EMBL" id="QTJX01000002">
    <property type="protein sequence ID" value="RDY59955.1"/>
    <property type="molecule type" value="Genomic_DNA"/>
</dbReference>
<proteinExistence type="predicted"/>
<reference evidence="1 2" key="1">
    <citation type="submission" date="2018-08" db="EMBL/GenBank/DDBJ databases">
        <title>Muricauda nanhaiensis sp. nov., isolated from seawater of the South China Sea.</title>
        <authorList>
            <person name="Dang Y."/>
        </authorList>
    </citation>
    <scope>NUCLEOTIDE SEQUENCE [LARGE SCALE GENOMIC DNA]</scope>
    <source>
        <strain evidence="1 2">SM1704</strain>
    </source>
</reference>
<accession>A0A371JR40</accession>
<dbReference type="InterPro" id="IPR011042">
    <property type="entry name" value="6-blade_b-propeller_TolB-like"/>
</dbReference>
<dbReference type="OrthoDB" id="8432779at2"/>
<sequence>MQMEKGTSSSLLRMIFPFLRRIIEVTMSPKNGIKILGMGHYELLLKTALTLMVKPIVVNKLRPLFLLLILIFSACKQTPQIENPEPEALNKGPFFGVAPTEEPQLLAPELLASPVTEYNGTFNPEGTEFYYTTDIPSNAYITYTQMQEDSTWSPSRIASFSGEFSDFDPLFSPDGNRIYFSSSRPKGDNENSKIWYVERQAEGWSKPTRIVLTGEEDNEYYSSLTHNGTIYFNIWSKGDMYKAVPKDSIFEVTLLPEIINTGGEKGDPFIDPNEEYLIFRGYDNSLGKGDLFITYNINGEWTAPENLGEPINSTEHEMCPWVSQDGKLFVFASGRRPESLSAGPTDPIQKVHEVASYNTGQLNLFYMSTDFIQRMKQKHLD</sequence>
<dbReference type="AlphaFoldDB" id="A0A371JR40"/>
<dbReference type="InterPro" id="IPR011659">
    <property type="entry name" value="WD40"/>
</dbReference>
<keyword evidence="2" id="KW-1185">Reference proteome</keyword>
<comment type="caution">
    <text evidence="1">The sequence shown here is derived from an EMBL/GenBank/DDBJ whole genome shotgun (WGS) entry which is preliminary data.</text>
</comment>
<dbReference type="SUPFAM" id="SSF82171">
    <property type="entry name" value="DPP6 N-terminal domain-like"/>
    <property type="match status" value="1"/>
</dbReference>
<dbReference type="Proteomes" id="UP000261828">
    <property type="component" value="Unassembled WGS sequence"/>
</dbReference>
<evidence type="ECO:0000313" key="2">
    <source>
        <dbReference type="Proteomes" id="UP000261828"/>
    </source>
</evidence>
<gene>
    <name evidence="1" type="ORF">DX873_11440</name>
</gene>
<evidence type="ECO:0000313" key="1">
    <source>
        <dbReference type="EMBL" id="RDY59955.1"/>
    </source>
</evidence>
<name>A0A371JR40_9FLAO</name>
<protein>
    <submittedName>
        <fullName evidence="1">Uncharacterized protein</fullName>
    </submittedName>
</protein>
<dbReference type="Pfam" id="PF07676">
    <property type="entry name" value="PD40"/>
    <property type="match status" value="2"/>
</dbReference>